<dbReference type="Pfam" id="PF08867">
    <property type="entry name" value="FRG"/>
    <property type="match status" value="1"/>
</dbReference>
<accession>A0A1F7F2L4</accession>
<gene>
    <name evidence="3" type="ORF">A2519_19965</name>
</gene>
<evidence type="ECO:0000313" key="4">
    <source>
        <dbReference type="Proteomes" id="UP000179243"/>
    </source>
</evidence>
<evidence type="ECO:0000313" key="3">
    <source>
        <dbReference type="EMBL" id="OGK00746.1"/>
    </source>
</evidence>
<proteinExistence type="predicted"/>
<dbReference type="SMART" id="SM00901">
    <property type="entry name" value="FRG"/>
    <property type="match status" value="1"/>
</dbReference>
<feature type="compositionally biased region" description="Polar residues" evidence="1">
    <location>
        <begin position="316"/>
        <end position="332"/>
    </location>
</feature>
<dbReference type="AlphaFoldDB" id="A0A1F7F2L4"/>
<dbReference type="EMBL" id="MFYX01000141">
    <property type="protein sequence ID" value="OGK00746.1"/>
    <property type="molecule type" value="Genomic_DNA"/>
</dbReference>
<protein>
    <recommendedName>
        <fullName evidence="2">FRG domain-containing protein</fullName>
    </recommendedName>
</protein>
<evidence type="ECO:0000259" key="2">
    <source>
        <dbReference type="SMART" id="SM00901"/>
    </source>
</evidence>
<evidence type="ECO:0000256" key="1">
    <source>
        <dbReference type="SAM" id="MobiDB-lite"/>
    </source>
</evidence>
<feature type="region of interest" description="Disordered" evidence="1">
    <location>
        <begin position="313"/>
        <end position="347"/>
    </location>
</feature>
<reference evidence="3 4" key="1">
    <citation type="journal article" date="2016" name="Nat. Commun.">
        <title>Thousands of microbial genomes shed light on interconnected biogeochemical processes in an aquifer system.</title>
        <authorList>
            <person name="Anantharaman K."/>
            <person name="Brown C.T."/>
            <person name="Hug L.A."/>
            <person name="Sharon I."/>
            <person name="Castelle C.J."/>
            <person name="Probst A.J."/>
            <person name="Thomas B.C."/>
            <person name="Singh A."/>
            <person name="Wilkins M.J."/>
            <person name="Karaoz U."/>
            <person name="Brodie E.L."/>
            <person name="Williams K.H."/>
            <person name="Hubbard S.S."/>
            <person name="Banfield J.F."/>
        </authorList>
    </citation>
    <scope>NUCLEOTIDE SEQUENCE [LARGE SCALE GENOMIC DNA]</scope>
</reference>
<comment type="caution">
    <text evidence="3">The sequence shown here is derived from an EMBL/GenBank/DDBJ whole genome shotgun (WGS) entry which is preliminary data.</text>
</comment>
<dbReference type="Proteomes" id="UP000179243">
    <property type="component" value="Unassembled WGS sequence"/>
</dbReference>
<dbReference type="InterPro" id="IPR014966">
    <property type="entry name" value="FRG-dom"/>
</dbReference>
<organism evidence="3 4">
    <name type="scientific">Candidatus Raymondbacteria bacterium RIFOXYD12_FULL_49_13</name>
    <dbReference type="NCBI Taxonomy" id="1817890"/>
    <lineage>
        <taxon>Bacteria</taxon>
        <taxon>Raymondiibacteriota</taxon>
    </lineage>
</organism>
<feature type="domain" description="FRG" evidence="2">
    <location>
        <begin position="72"/>
        <end position="189"/>
    </location>
</feature>
<sequence length="347" mass="40266">MPFHDKIVFSHFHDEEYERKASFFSLKNPNKKVKVCTKGSVSITKLRKDDGVPVKSYQSLVHYIAELGHQNHGLNLFFRGQSCDFKDSKNQTKLYPGIFRPPENKKVLSRREITKRFLKLNGFIQYLHESPPSLNAPLSRHPEYWFSLLQHYEVLKTPLLDVTQSLRVAVSFALLDDKFKYTRQEGFVFVLALPYSNGSISKYADDNFVLARLSNICPPNALRPHFQEGYLAGRWPTSHKKTEYDNLAYHLVGKYRLQNQNGDFFNKDFMPLPYEALFPQLDAFRDYLNLMKIKFKDATDKLKEINRDDRWEHKATTSTIPGSVGNVRSTGNRGVLKESHGKTRHSN</sequence>
<name>A0A1F7F2L4_UNCRA</name>